<feature type="transmembrane region" description="Helical" evidence="5">
    <location>
        <begin position="205"/>
        <end position="229"/>
    </location>
</feature>
<feature type="transmembrane region" description="Helical" evidence="5">
    <location>
        <begin position="18"/>
        <end position="40"/>
    </location>
</feature>
<dbReference type="SUPFAM" id="SSF90123">
    <property type="entry name" value="ABC transporter transmembrane region"/>
    <property type="match status" value="1"/>
</dbReference>
<dbReference type="EMBL" id="CP139487">
    <property type="protein sequence ID" value="WPU66551.1"/>
    <property type="molecule type" value="Genomic_DNA"/>
</dbReference>
<dbReference type="AlphaFoldDB" id="A0AAX4HTJ0"/>
<dbReference type="GO" id="GO:0005524">
    <property type="term" value="F:ATP binding"/>
    <property type="evidence" value="ECO:0007669"/>
    <property type="project" value="InterPro"/>
</dbReference>
<name>A0AAX4HTJ0_9BACT</name>
<proteinExistence type="predicted"/>
<comment type="subcellular location">
    <subcellularLocation>
        <location evidence="1">Cell membrane</location>
        <topology evidence="1">Multi-pass membrane protein</topology>
    </subcellularLocation>
</comment>
<evidence type="ECO:0000256" key="1">
    <source>
        <dbReference type="ARBA" id="ARBA00004651"/>
    </source>
</evidence>
<keyword evidence="2 5" id="KW-0812">Transmembrane</keyword>
<evidence type="ECO:0000256" key="3">
    <source>
        <dbReference type="ARBA" id="ARBA00022989"/>
    </source>
</evidence>
<evidence type="ECO:0000313" key="6">
    <source>
        <dbReference type="EMBL" id="WPU66551.1"/>
    </source>
</evidence>
<dbReference type="InterPro" id="IPR036640">
    <property type="entry name" value="ABC1_TM_sf"/>
</dbReference>
<protein>
    <recommendedName>
        <fullName evidence="8">ABC transmembrane type-1 domain-containing protein</fullName>
    </recommendedName>
</protein>
<keyword evidence="3 5" id="KW-1133">Transmembrane helix</keyword>
<keyword evidence="7" id="KW-1185">Reference proteome</keyword>
<sequence length="281" mass="32336">MNIEFLETLKKLKLKREYFIFALLYGGTTLIIPLTVQYLVNNLILSGIWQNTISFTIIIAVGLILSQIFRYSLIILSEYIEREMILLVTPEWNVRPVKTPYYFLELFNGTKSFSKTFADFTDIALSLIFGMITVILFHPGFILLPILIITGLKLIWNKNKFAIKTSILESDRKYDLLDVLPNDTELKYTERFLEDRHTHFSVIKFNTIIVGILFVLAHLILIGLGIYFVQTDSLSLGQLVSAEIILSGIFASLIKLPKSMESLYDFETSHYKMKKALEQSI</sequence>
<dbReference type="Gene3D" id="1.20.1560.10">
    <property type="entry name" value="ABC transporter type 1, transmembrane domain"/>
    <property type="match status" value="1"/>
</dbReference>
<reference evidence="6 7" key="1">
    <citation type="submission" date="2023-11" db="EMBL/GenBank/DDBJ databases">
        <title>Peredibacter starrii A3.12.</title>
        <authorList>
            <person name="Mitchell R.J."/>
        </authorList>
    </citation>
    <scope>NUCLEOTIDE SEQUENCE [LARGE SCALE GENOMIC DNA]</scope>
    <source>
        <strain evidence="6 7">A3.12</strain>
    </source>
</reference>
<dbReference type="RefSeq" id="WP_321398880.1">
    <property type="nucleotide sequence ID" value="NZ_CP139487.1"/>
</dbReference>
<accession>A0AAX4HTJ0</accession>
<dbReference type="KEGG" id="psti:SOO65_07315"/>
<keyword evidence="4 5" id="KW-0472">Membrane</keyword>
<evidence type="ECO:0008006" key="8">
    <source>
        <dbReference type="Google" id="ProtNLM"/>
    </source>
</evidence>
<organism evidence="6 7">
    <name type="scientific">Peredibacter starrii</name>
    <dbReference type="NCBI Taxonomy" id="28202"/>
    <lineage>
        <taxon>Bacteria</taxon>
        <taxon>Pseudomonadati</taxon>
        <taxon>Bdellovibrionota</taxon>
        <taxon>Bacteriovoracia</taxon>
        <taxon>Bacteriovoracales</taxon>
        <taxon>Bacteriovoracaceae</taxon>
        <taxon>Peredibacter</taxon>
    </lineage>
</organism>
<feature type="transmembrane region" description="Helical" evidence="5">
    <location>
        <begin position="52"/>
        <end position="76"/>
    </location>
</feature>
<evidence type="ECO:0000313" key="7">
    <source>
        <dbReference type="Proteomes" id="UP001324634"/>
    </source>
</evidence>
<feature type="transmembrane region" description="Helical" evidence="5">
    <location>
        <begin position="235"/>
        <end position="254"/>
    </location>
</feature>
<feature type="transmembrane region" description="Helical" evidence="5">
    <location>
        <begin position="123"/>
        <end position="156"/>
    </location>
</feature>
<gene>
    <name evidence="6" type="ORF">SOO65_07315</name>
</gene>
<evidence type="ECO:0000256" key="5">
    <source>
        <dbReference type="SAM" id="Phobius"/>
    </source>
</evidence>
<dbReference type="GO" id="GO:0005886">
    <property type="term" value="C:plasma membrane"/>
    <property type="evidence" value="ECO:0007669"/>
    <property type="project" value="UniProtKB-SubCell"/>
</dbReference>
<dbReference type="Proteomes" id="UP001324634">
    <property type="component" value="Chromosome"/>
</dbReference>
<evidence type="ECO:0000256" key="2">
    <source>
        <dbReference type="ARBA" id="ARBA00022692"/>
    </source>
</evidence>
<evidence type="ECO:0000256" key="4">
    <source>
        <dbReference type="ARBA" id="ARBA00023136"/>
    </source>
</evidence>